<keyword evidence="3" id="KW-1185">Reference proteome</keyword>
<protein>
    <submittedName>
        <fullName evidence="2">Uncharacterized protein</fullName>
    </submittedName>
</protein>
<name>A0A9P6MC38_9FUNG</name>
<accession>A0A9P6MC38</accession>
<feature type="region of interest" description="Disordered" evidence="1">
    <location>
        <begin position="1"/>
        <end position="33"/>
    </location>
</feature>
<feature type="compositionally biased region" description="Acidic residues" evidence="1">
    <location>
        <begin position="87"/>
        <end position="102"/>
    </location>
</feature>
<gene>
    <name evidence="2" type="ORF">BGZ80_009112</name>
</gene>
<evidence type="ECO:0000313" key="3">
    <source>
        <dbReference type="Proteomes" id="UP000703661"/>
    </source>
</evidence>
<feature type="compositionally biased region" description="Basic and acidic residues" evidence="1">
    <location>
        <begin position="65"/>
        <end position="86"/>
    </location>
</feature>
<dbReference type="EMBL" id="JAAAID010005201">
    <property type="protein sequence ID" value="KAF9991467.1"/>
    <property type="molecule type" value="Genomic_DNA"/>
</dbReference>
<dbReference type="Proteomes" id="UP000703661">
    <property type="component" value="Unassembled WGS sequence"/>
</dbReference>
<proteinExistence type="predicted"/>
<feature type="compositionally biased region" description="Basic and acidic residues" evidence="1">
    <location>
        <begin position="111"/>
        <end position="120"/>
    </location>
</feature>
<evidence type="ECO:0000256" key="1">
    <source>
        <dbReference type="SAM" id="MobiDB-lite"/>
    </source>
</evidence>
<evidence type="ECO:0000313" key="2">
    <source>
        <dbReference type="EMBL" id="KAF9991467.1"/>
    </source>
</evidence>
<feature type="non-terminal residue" evidence="2">
    <location>
        <position position="1"/>
    </location>
</feature>
<feature type="region of interest" description="Disordered" evidence="1">
    <location>
        <begin position="58"/>
        <end position="130"/>
    </location>
</feature>
<feature type="compositionally biased region" description="Acidic residues" evidence="1">
    <location>
        <begin position="121"/>
        <end position="130"/>
    </location>
</feature>
<sequence>SNVQATLDQVLEKNDHDRDGNNDQSQRVWASAKRPLEIEILIEKIIKLSGKEKIIKLTGAEASEENDKLTYHNPKERGGPEEPERTDPEEEERPDLDPDPDPDPATYRTPESSDEKRCTDLDLDSVYDDE</sequence>
<feature type="non-terminal residue" evidence="2">
    <location>
        <position position="130"/>
    </location>
</feature>
<reference evidence="2" key="1">
    <citation type="journal article" date="2020" name="Fungal Divers.">
        <title>Resolving the Mortierellaceae phylogeny through synthesis of multi-gene phylogenetics and phylogenomics.</title>
        <authorList>
            <person name="Vandepol N."/>
            <person name="Liber J."/>
            <person name="Desiro A."/>
            <person name="Na H."/>
            <person name="Kennedy M."/>
            <person name="Barry K."/>
            <person name="Grigoriev I.V."/>
            <person name="Miller A.N."/>
            <person name="O'Donnell K."/>
            <person name="Stajich J.E."/>
            <person name="Bonito G."/>
        </authorList>
    </citation>
    <scope>NUCLEOTIDE SEQUENCE</scope>
    <source>
        <strain evidence="2">NRRL 2769</strain>
    </source>
</reference>
<feature type="compositionally biased region" description="Basic and acidic residues" evidence="1">
    <location>
        <begin position="10"/>
        <end position="21"/>
    </location>
</feature>
<dbReference type="AlphaFoldDB" id="A0A9P6MC38"/>
<comment type="caution">
    <text evidence="2">The sequence shown here is derived from an EMBL/GenBank/DDBJ whole genome shotgun (WGS) entry which is preliminary data.</text>
</comment>
<organism evidence="2 3">
    <name type="scientific">Entomortierella chlamydospora</name>
    <dbReference type="NCBI Taxonomy" id="101097"/>
    <lineage>
        <taxon>Eukaryota</taxon>
        <taxon>Fungi</taxon>
        <taxon>Fungi incertae sedis</taxon>
        <taxon>Mucoromycota</taxon>
        <taxon>Mortierellomycotina</taxon>
        <taxon>Mortierellomycetes</taxon>
        <taxon>Mortierellales</taxon>
        <taxon>Mortierellaceae</taxon>
        <taxon>Entomortierella</taxon>
    </lineage>
</organism>